<evidence type="ECO:0000313" key="2">
    <source>
        <dbReference type="Proteomes" id="UP000255193"/>
    </source>
</evidence>
<accession>A0A378QQR1</accession>
<proteinExistence type="predicted"/>
<name>A0A378QQR1_9GAMM</name>
<dbReference type="EMBL" id="UGQA01000005">
    <property type="protein sequence ID" value="STZ01673.1"/>
    <property type="molecule type" value="Genomic_DNA"/>
</dbReference>
<gene>
    <name evidence="1" type="ORF">NCTC11091_02145</name>
</gene>
<organism evidence="1 2">
    <name type="scientific">Faucicola atlantae</name>
    <dbReference type="NCBI Taxonomy" id="34059"/>
    <lineage>
        <taxon>Bacteria</taxon>
        <taxon>Pseudomonadati</taxon>
        <taxon>Pseudomonadota</taxon>
        <taxon>Gammaproteobacteria</taxon>
        <taxon>Moraxellales</taxon>
        <taxon>Moraxellaceae</taxon>
        <taxon>Faucicola</taxon>
    </lineage>
</organism>
<reference evidence="1 2" key="1">
    <citation type="submission" date="2018-06" db="EMBL/GenBank/DDBJ databases">
        <authorList>
            <consortium name="Pathogen Informatics"/>
            <person name="Doyle S."/>
        </authorList>
    </citation>
    <scope>NUCLEOTIDE SEQUENCE [LARGE SCALE GENOMIC DNA]</scope>
    <source>
        <strain evidence="1 2">NCTC11091</strain>
    </source>
</reference>
<evidence type="ECO:0000313" key="1">
    <source>
        <dbReference type="EMBL" id="STZ01673.1"/>
    </source>
</evidence>
<dbReference type="Proteomes" id="UP000255193">
    <property type="component" value="Unassembled WGS sequence"/>
</dbReference>
<sequence length="47" mass="5393">MEMELSKKPAFFGLFIKLKDLAKLLATVISMQTHYLLHFPDSASFSF</sequence>
<dbReference type="AlphaFoldDB" id="A0A378QQR1"/>
<protein>
    <submittedName>
        <fullName evidence="1">Uncharacterized protein</fullName>
    </submittedName>
</protein>